<evidence type="ECO:0000313" key="2">
    <source>
        <dbReference type="Proteomes" id="UP000247409"/>
    </source>
</evidence>
<gene>
    <name evidence="1" type="ORF">BWQ96_08184</name>
</gene>
<name>A0A2V3IJ54_9FLOR</name>
<reference evidence="1 2" key="1">
    <citation type="journal article" date="2018" name="Mol. Biol. Evol.">
        <title>Analysis of the draft genome of the red seaweed Gracilariopsis chorda provides insights into genome size evolution in Rhodophyta.</title>
        <authorList>
            <person name="Lee J."/>
            <person name="Yang E.C."/>
            <person name="Graf L."/>
            <person name="Yang J.H."/>
            <person name="Qiu H."/>
            <person name="Zel Zion U."/>
            <person name="Chan C.X."/>
            <person name="Stephens T.G."/>
            <person name="Weber A.P.M."/>
            <person name="Boo G.H."/>
            <person name="Boo S.M."/>
            <person name="Kim K.M."/>
            <person name="Shin Y."/>
            <person name="Jung M."/>
            <person name="Lee S.J."/>
            <person name="Yim H.S."/>
            <person name="Lee J.H."/>
            <person name="Bhattacharya D."/>
            <person name="Yoon H.S."/>
        </authorList>
    </citation>
    <scope>NUCLEOTIDE SEQUENCE [LARGE SCALE GENOMIC DNA]</scope>
    <source>
        <strain evidence="1 2">SKKU-2015</strain>
        <tissue evidence="1">Whole body</tissue>
    </source>
</reference>
<organism evidence="1 2">
    <name type="scientific">Gracilariopsis chorda</name>
    <dbReference type="NCBI Taxonomy" id="448386"/>
    <lineage>
        <taxon>Eukaryota</taxon>
        <taxon>Rhodophyta</taxon>
        <taxon>Florideophyceae</taxon>
        <taxon>Rhodymeniophycidae</taxon>
        <taxon>Gracilariales</taxon>
        <taxon>Gracilariaceae</taxon>
        <taxon>Gracilariopsis</taxon>
    </lineage>
</organism>
<dbReference type="OrthoDB" id="10541057at2759"/>
<protein>
    <submittedName>
        <fullName evidence="1">Uncharacterized protein</fullName>
    </submittedName>
</protein>
<sequence>MDALVARLNCGDMATCLPFGDDLPSRAEAVYQRHKSQQHTATNGEFDWVDGDGGVEGFVEYVCDVLGEQGRLQFSKECCLSKWRNNPLDRICRSVTLANWECAQPSEITNEDTISSFSVDSTVTQSDHDL</sequence>
<proteinExistence type="predicted"/>
<comment type="caution">
    <text evidence="1">The sequence shown here is derived from an EMBL/GenBank/DDBJ whole genome shotgun (WGS) entry which is preliminary data.</text>
</comment>
<dbReference type="Proteomes" id="UP000247409">
    <property type="component" value="Unassembled WGS sequence"/>
</dbReference>
<evidence type="ECO:0000313" key="1">
    <source>
        <dbReference type="EMBL" id="PXF42078.1"/>
    </source>
</evidence>
<dbReference type="EMBL" id="NBIV01000177">
    <property type="protein sequence ID" value="PXF42078.1"/>
    <property type="molecule type" value="Genomic_DNA"/>
</dbReference>
<dbReference type="AlphaFoldDB" id="A0A2V3IJ54"/>
<accession>A0A2V3IJ54</accession>
<keyword evidence="2" id="KW-1185">Reference proteome</keyword>